<dbReference type="Proteomes" id="UP001260980">
    <property type="component" value="Unassembled WGS sequence"/>
</dbReference>
<sequence>MSTNNQNDVVSHAINAAQANAEDSQAQQQVEELSSMLQSSTADANEETSSEE</sequence>
<evidence type="ECO:0008006" key="4">
    <source>
        <dbReference type="Google" id="ProtNLM"/>
    </source>
</evidence>
<name>A0ABU3RLA0_9BACL</name>
<evidence type="ECO:0000256" key="1">
    <source>
        <dbReference type="SAM" id="MobiDB-lite"/>
    </source>
</evidence>
<comment type="caution">
    <text evidence="2">The sequence shown here is derived from an EMBL/GenBank/DDBJ whole genome shotgun (WGS) entry which is preliminary data.</text>
</comment>
<keyword evidence="3" id="KW-1185">Reference proteome</keyword>
<dbReference type="RefSeq" id="WP_315955016.1">
    <property type="nucleotide sequence ID" value="NZ_JAWCUD010000012.1"/>
</dbReference>
<accession>A0ABU3RLA0</accession>
<gene>
    <name evidence="2" type="ORF">RQP52_28650</name>
</gene>
<feature type="region of interest" description="Disordered" evidence="1">
    <location>
        <begin position="1"/>
        <end position="52"/>
    </location>
</feature>
<protein>
    <recommendedName>
        <fullName evidence="4">DUF4025 domain-containing protein</fullName>
    </recommendedName>
</protein>
<organism evidence="2 3">
    <name type="scientific">Paenibacillus violae</name>
    <dbReference type="NCBI Taxonomy" id="3077234"/>
    <lineage>
        <taxon>Bacteria</taxon>
        <taxon>Bacillati</taxon>
        <taxon>Bacillota</taxon>
        <taxon>Bacilli</taxon>
        <taxon>Bacillales</taxon>
        <taxon>Paenibacillaceae</taxon>
        <taxon>Paenibacillus</taxon>
    </lineage>
</organism>
<feature type="compositionally biased region" description="Polar residues" evidence="1">
    <location>
        <begin position="17"/>
        <end position="43"/>
    </location>
</feature>
<evidence type="ECO:0000313" key="3">
    <source>
        <dbReference type="Proteomes" id="UP001260980"/>
    </source>
</evidence>
<dbReference type="EMBL" id="JAWCUD010000012">
    <property type="protein sequence ID" value="MDU0205060.1"/>
    <property type="molecule type" value="Genomic_DNA"/>
</dbReference>
<proteinExistence type="predicted"/>
<reference evidence="2 3" key="1">
    <citation type="submission" date="2023-10" db="EMBL/GenBank/DDBJ databases">
        <title>Paenibacillus strain PFR10 Genome sequencing and assembly.</title>
        <authorList>
            <person name="Kim I."/>
        </authorList>
    </citation>
    <scope>NUCLEOTIDE SEQUENCE [LARGE SCALE GENOMIC DNA]</scope>
    <source>
        <strain evidence="2 3">PFR10</strain>
    </source>
</reference>
<evidence type="ECO:0000313" key="2">
    <source>
        <dbReference type="EMBL" id="MDU0205060.1"/>
    </source>
</evidence>